<dbReference type="PROSITE" id="PS50893">
    <property type="entry name" value="ABC_TRANSPORTER_2"/>
    <property type="match status" value="1"/>
</dbReference>
<dbReference type="InterPro" id="IPR027417">
    <property type="entry name" value="P-loop_NTPase"/>
</dbReference>
<dbReference type="FunFam" id="3.40.50.300:FF:000589">
    <property type="entry name" value="ABC transporter, ATP-binding subunit"/>
    <property type="match status" value="1"/>
</dbReference>
<reference evidence="11 12" key="1">
    <citation type="submission" date="2019-07" db="EMBL/GenBank/DDBJ databases">
        <title>Whole genome shotgun sequence of Cellulomonas soli NBRC 109434.</title>
        <authorList>
            <person name="Hosoyama A."/>
            <person name="Uohara A."/>
            <person name="Ohji S."/>
            <person name="Ichikawa N."/>
        </authorList>
    </citation>
    <scope>NUCLEOTIDE SEQUENCE [LARGE SCALE GENOMIC DNA]</scope>
    <source>
        <strain evidence="11 12">NBRC 109434</strain>
    </source>
</reference>
<dbReference type="Gene3D" id="3.40.50.300">
    <property type="entry name" value="P-loop containing nucleotide triphosphate hydrolases"/>
    <property type="match status" value="1"/>
</dbReference>
<dbReference type="GO" id="GO:0005524">
    <property type="term" value="F:ATP binding"/>
    <property type="evidence" value="ECO:0007669"/>
    <property type="project" value="UniProtKB-KW"/>
</dbReference>
<dbReference type="PANTHER" id="PTHR42711">
    <property type="entry name" value="ABC TRANSPORTER ATP-BINDING PROTEIN"/>
    <property type="match status" value="1"/>
</dbReference>
<dbReference type="RefSeq" id="WP_146951491.1">
    <property type="nucleotide sequence ID" value="NZ_BAABBJ010000005.1"/>
</dbReference>
<evidence type="ECO:0000256" key="2">
    <source>
        <dbReference type="ARBA" id="ARBA00022448"/>
    </source>
</evidence>
<dbReference type="CDD" id="cd03230">
    <property type="entry name" value="ABC_DR_subfamily_A"/>
    <property type="match status" value="1"/>
</dbReference>
<dbReference type="InterPro" id="IPR050763">
    <property type="entry name" value="ABC_transporter_ATP-binding"/>
</dbReference>
<sequence>MTTTQADAPAVDVRGLRKRYGTKQAVDGLDLTVHRGEIFSILGPNGAGKTTTVEILEGYRHRDEGHVRVLGQDPQTADRAWRSRIGVVLQSANDLAEATVAELVHHFALYYPRPRDPEQVIDAVGLREKTGTRVRQLSGGQRRRLDVALGIIGGPELLFLDEPTTGFDPQARRSFWDLIEALRDEGTSILLTTHYLDEAERLADRVAVVRDGQVVALGSPQELGGRDARLTVVRWTQDGQVREERTSSPTRAVAALAATFDGEVPGLQVLRPTLEDVYLGLIADADGEHPAGRHDPATEGSPTGSPGPTDPASGRVDTTEAVR</sequence>
<evidence type="ECO:0000256" key="8">
    <source>
        <dbReference type="ARBA" id="ARBA00023251"/>
    </source>
</evidence>
<feature type="domain" description="ABC transporter" evidence="10">
    <location>
        <begin position="11"/>
        <end position="236"/>
    </location>
</feature>
<protein>
    <submittedName>
        <fullName evidence="11">ABC transporter</fullName>
    </submittedName>
</protein>
<dbReference type="InterPro" id="IPR003593">
    <property type="entry name" value="AAA+_ATPase"/>
</dbReference>
<evidence type="ECO:0000256" key="7">
    <source>
        <dbReference type="ARBA" id="ARBA00023136"/>
    </source>
</evidence>
<dbReference type="Pfam" id="PF00005">
    <property type="entry name" value="ABC_tran"/>
    <property type="match status" value="1"/>
</dbReference>
<dbReference type="Proteomes" id="UP000321798">
    <property type="component" value="Unassembled WGS sequence"/>
</dbReference>
<dbReference type="GO" id="GO:0005886">
    <property type="term" value="C:plasma membrane"/>
    <property type="evidence" value="ECO:0007669"/>
    <property type="project" value="UniProtKB-SubCell"/>
</dbReference>
<keyword evidence="3" id="KW-1003">Cell membrane</keyword>
<keyword evidence="2" id="KW-0813">Transport</keyword>
<dbReference type="GO" id="GO:0046677">
    <property type="term" value="P:response to antibiotic"/>
    <property type="evidence" value="ECO:0007669"/>
    <property type="project" value="UniProtKB-KW"/>
</dbReference>
<evidence type="ECO:0000256" key="1">
    <source>
        <dbReference type="ARBA" id="ARBA00004202"/>
    </source>
</evidence>
<evidence type="ECO:0000313" key="12">
    <source>
        <dbReference type="Proteomes" id="UP000321798"/>
    </source>
</evidence>
<dbReference type="AlphaFoldDB" id="A0A512P974"/>
<comment type="subcellular location">
    <subcellularLocation>
        <location evidence="1">Cell membrane</location>
        <topology evidence="1">Peripheral membrane protein</topology>
    </subcellularLocation>
</comment>
<comment type="caution">
    <text evidence="11">The sequence shown here is derived from an EMBL/GenBank/DDBJ whole genome shotgun (WGS) entry which is preliminary data.</text>
</comment>
<keyword evidence="12" id="KW-1185">Reference proteome</keyword>
<accession>A0A512P974</accession>
<name>A0A512P974_9CELL</name>
<evidence type="ECO:0000256" key="4">
    <source>
        <dbReference type="ARBA" id="ARBA00022741"/>
    </source>
</evidence>
<evidence type="ECO:0000313" key="11">
    <source>
        <dbReference type="EMBL" id="GEP67754.1"/>
    </source>
</evidence>
<dbReference type="PROSITE" id="PS00211">
    <property type="entry name" value="ABC_TRANSPORTER_1"/>
    <property type="match status" value="1"/>
</dbReference>
<gene>
    <name evidence="11" type="ORF">CSO01_04690</name>
</gene>
<dbReference type="InterPro" id="IPR017871">
    <property type="entry name" value="ABC_transporter-like_CS"/>
</dbReference>
<keyword evidence="7" id="KW-0472">Membrane</keyword>
<evidence type="ECO:0000256" key="9">
    <source>
        <dbReference type="SAM" id="MobiDB-lite"/>
    </source>
</evidence>
<dbReference type="InterPro" id="IPR003439">
    <property type="entry name" value="ABC_transporter-like_ATP-bd"/>
</dbReference>
<dbReference type="SUPFAM" id="SSF52540">
    <property type="entry name" value="P-loop containing nucleoside triphosphate hydrolases"/>
    <property type="match status" value="1"/>
</dbReference>
<organism evidence="11 12">
    <name type="scientific">Cellulomonas soli</name>
    <dbReference type="NCBI Taxonomy" id="931535"/>
    <lineage>
        <taxon>Bacteria</taxon>
        <taxon>Bacillati</taxon>
        <taxon>Actinomycetota</taxon>
        <taxon>Actinomycetes</taxon>
        <taxon>Micrococcales</taxon>
        <taxon>Cellulomonadaceae</taxon>
        <taxon>Cellulomonas</taxon>
    </lineage>
</organism>
<feature type="region of interest" description="Disordered" evidence="9">
    <location>
        <begin position="286"/>
        <end position="323"/>
    </location>
</feature>
<keyword evidence="8" id="KW-0046">Antibiotic resistance</keyword>
<evidence type="ECO:0000256" key="3">
    <source>
        <dbReference type="ARBA" id="ARBA00022475"/>
    </source>
</evidence>
<dbReference type="EMBL" id="BKAL01000001">
    <property type="protein sequence ID" value="GEP67754.1"/>
    <property type="molecule type" value="Genomic_DNA"/>
</dbReference>
<evidence type="ECO:0000256" key="5">
    <source>
        <dbReference type="ARBA" id="ARBA00022840"/>
    </source>
</evidence>
<dbReference type="OrthoDB" id="9804819at2"/>
<feature type="compositionally biased region" description="Basic and acidic residues" evidence="9">
    <location>
        <begin position="286"/>
        <end position="297"/>
    </location>
</feature>
<keyword evidence="4" id="KW-0547">Nucleotide-binding</keyword>
<keyword evidence="6" id="KW-1278">Translocase</keyword>
<dbReference type="PANTHER" id="PTHR42711:SF16">
    <property type="entry name" value="ABC TRANSPORTER ATP-BINDING PROTEIN"/>
    <property type="match status" value="1"/>
</dbReference>
<feature type="compositionally biased region" description="Low complexity" evidence="9">
    <location>
        <begin position="298"/>
        <end position="314"/>
    </location>
</feature>
<evidence type="ECO:0000256" key="6">
    <source>
        <dbReference type="ARBA" id="ARBA00022967"/>
    </source>
</evidence>
<evidence type="ECO:0000259" key="10">
    <source>
        <dbReference type="PROSITE" id="PS50893"/>
    </source>
</evidence>
<proteinExistence type="predicted"/>
<keyword evidence="5" id="KW-0067">ATP-binding</keyword>
<dbReference type="GO" id="GO:0016887">
    <property type="term" value="F:ATP hydrolysis activity"/>
    <property type="evidence" value="ECO:0007669"/>
    <property type="project" value="InterPro"/>
</dbReference>
<dbReference type="SMART" id="SM00382">
    <property type="entry name" value="AAA"/>
    <property type="match status" value="1"/>
</dbReference>